<keyword evidence="3 10" id="KW-0716">Sensory transduction</keyword>
<evidence type="ECO:0000256" key="2">
    <source>
        <dbReference type="ARBA" id="ARBA00022475"/>
    </source>
</evidence>
<keyword evidence="2" id="KW-1003">Cell membrane</keyword>
<dbReference type="GO" id="GO:0005549">
    <property type="term" value="F:odorant binding"/>
    <property type="evidence" value="ECO:0007669"/>
    <property type="project" value="InterPro"/>
</dbReference>
<sequence length="389" mass="44627">MKFLVQNSFWSLRLTLSVLYWSGFWIPKEDQMKKRNYIIPLFFFMFVVGIYITAQFGDLCRVWGDVPLMTGTSFLLFTNISLGLKMFNLFWKVMEIGTLVQEADDELTAAKSSQGREIVKRWDREATVLFYCFAFLSFVTVAGWGTSAEKNQLPMRAWYPYNTSKSPAYELTYVHQIVAVSLGATVNVSLDTLVTSLMAQCSCRLRLLALNLSTLGEDLVVSEQKQFSPEQMKSLTLNLRRCVERHQSVLRAADHLQDLFSGSILIQVTVSMVIICVTAYQLAFETKDLVRFVSMLAYFFCMTLQLFLYCYQGHQLSEQSVQVAGAAYEMPWYNCHTPFRREILMMMVRARRISKITAAGFTTLSLSAFMSIMKASYTFFTVLRSVEEI</sequence>
<evidence type="ECO:0000256" key="1">
    <source>
        <dbReference type="ARBA" id="ARBA00004651"/>
    </source>
</evidence>
<keyword evidence="5 10" id="KW-0552">Olfaction</keyword>
<feature type="transmembrane region" description="Helical" evidence="10">
    <location>
        <begin position="289"/>
        <end position="311"/>
    </location>
</feature>
<dbReference type="AlphaFoldDB" id="A0A6M3GU61"/>
<dbReference type="EMBL" id="MK821025">
    <property type="protein sequence ID" value="QIJ45812.1"/>
    <property type="molecule type" value="mRNA"/>
</dbReference>
<dbReference type="PANTHER" id="PTHR21137">
    <property type="entry name" value="ODORANT RECEPTOR"/>
    <property type="match status" value="1"/>
</dbReference>
<evidence type="ECO:0000256" key="7">
    <source>
        <dbReference type="ARBA" id="ARBA00023136"/>
    </source>
</evidence>
<feature type="transmembrane region" description="Helical" evidence="10">
    <location>
        <begin position="173"/>
        <end position="199"/>
    </location>
</feature>
<evidence type="ECO:0000256" key="8">
    <source>
        <dbReference type="ARBA" id="ARBA00023170"/>
    </source>
</evidence>
<evidence type="ECO:0000256" key="6">
    <source>
        <dbReference type="ARBA" id="ARBA00022989"/>
    </source>
</evidence>
<dbReference type="Pfam" id="PF02949">
    <property type="entry name" value="7tm_6"/>
    <property type="match status" value="1"/>
</dbReference>
<feature type="transmembrane region" description="Helical" evidence="10">
    <location>
        <begin position="37"/>
        <end position="54"/>
    </location>
</feature>
<name>A0A6M3GU61_GLYPY</name>
<dbReference type="PANTHER" id="PTHR21137:SF35">
    <property type="entry name" value="ODORANT RECEPTOR 19A-RELATED"/>
    <property type="match status" value="1"/>
</dbReference>
<evidence type="ECO:0000256" key="5">
    <source>
        <dbReference type="ARBA" id="ARBA00022725"/>
    </source>
</evidence>
<feature type="transmembrane region" description="Helical" evidence="10">
    <location>
        <begin position="259"/>
        <end position="283"/>
    </location>
</feature>
<comment type="subcellular location">
    <subcellularLocation>
        <location evidence="1 10">Cell membrane</location>
        <topology evidence="1 10">Multi-pass membrane protein</topology>
    </subcellularLocation>
</comment>
<proteinExistence type="evidence at transcript level"/>
<feature type="transmembrane region" description="Helical" evidence="10">
    <location>
        <begin position="356"/>
        <end position="380"/>
    </location>
</feature>
<protein>
    <recommendedName>
        <fullName evidence="10">Odorant receptor</fullName>
    </recommendedName>
</protein>
<dbReference type="GO" id="GO:0005886">
    <property type="term" value="C:plasma membrane"/>
    <property type="evidence" value="ECO:0007669"/>
    <property type="project" value="UniProtKB-SubCell"/>
</dbReference>
<keyword evidence="6 10" id="KW-1133">Transmembrane helix</keyword>
<evidence type="ECO:0000256" key="3">
    <source>
        <dbReference type="ARBA" id="ARBA00022606"/>
    </source>
</evidence>
<accession>A0A6M3GU61</accession>
<dbReference type="GO" id="GO:0007165">
    <property type="term" value="P:signal transduction"/>
    <property type="evidence" value="ECO:0007669"/>
    <property type="project" value="UniProtKB-KW"/>
</dbReference>
<evidence type="ECO:0000256" key="4">
    <source>
        <dbReference type="ARBA" id="ARBA00022692"/>
    </source>
</evidence>
<feature type="transmembrane region" description="Helical" evidence="10">
    <location>
        <begin position="66"/>
        <end position="84"/>
    </location>
</feature>
<evidence type="ECO:0000256" key="10">
    <source>
        <dbReference type="RuleBase" id="RU351113"/>
    </source>
</evidence>
<gene>
    <name evidence="11" type="primary">OR34</name>
</gene>
<feature type="transmembrane region" description="Helical" evidence="10">
    <location>
        <begin position="126"/>
        <end position="145"/>
    </location>
</feature>
<keyword evidence="9 10" id="KW-0807">Transducer</keyword>
<reference evidence="11" key="1">
    <citation type="submission" date="2019-04" db="EMBL/GenBank/DDBJ databases">
        <authorList>
            <person name="Sheng S."/>
        </authorList>
    </citation>
    <scope>NUCLEOTIDE SEQUENCE</scope>
</reference>
<dbReference type="InterPro" id="IPR004117">
    <property type="entry name" value="7tm6_olfct_rcpt"/>
</dbReference>
<keyword evidence="8 10" id="KW-0675">Receptor</keyword>
<keyword evidence="7 10" id="KW-0472">Membrane</keyword>
<organism evidence="11">
    <name type="scientific">Glyphodes pyloalis</name>
    <name type="common">Lesser mulberry snout moth</name>
    <dbReference type="NCBI Taxonomy" id="1242752"/>
    <lineage>
        <taxon>Eukaryota</taxon>
        <taxon>Metazoa</taxon>
        <taxon>Ecdysozoa</taxon>
        <taxon>Arthropoda</taxon>
        <taxon>Hexapoda</taxon>
        <taxon>Insecta</taxon>
        <taxon>Pterygota</taxon>
        <taxon>Neoptera</taxon>
        <taxon>Endopterygota</taxon>
        <taxon>Lepidoptera</taxon>
        <taxon>Glossata</taxon>
        <taxon>Ditrysia</taxon>
        <taxon>Pyraloidea</taxon>
        <taxon>Crambidae</taxon>
        <taxon>Spilomelinae</taxon>
        <taxon>Glyphodes</taxon>
    </lineage>
</organism>
<evidence type="ECO:0000313" key="11">
    <source>
        <dbReference type="EMBL" id="QIJ45812.1"/>
    </source>
</evidence>
<evidence type="ECO:0000256" key="9">
    <source>
        <dbReference type="ARBA" id="ARBA00023224"/>
    </source>
</evidence>
<keyword evidence="4 10" id="KW-0812">Transmembrane</keyword>
<dbReference type="GO" id="GO:0004984">
    <property type="term" value="F:olfactory receptor activity"/>
    <property type="evidence" value="ECO:0007669"/>
    <property type="project" value="InterPro"/>
</dbReference>
<comment type="similarity">
    <text evidence="10">Belongs to the insect chemoreceptor superfamily. Heteromeric odorant receptor channel (TC 1.A.69) family.</text>
</comment>